<proteinExistence type="predicted"/>
<name>A0A4Q0SY08_9BACT</name>
<dbReference type="Pfam" id="PF07944">
    <property type="entry name" value="Beta-AFase-like_GH127_cat"/>
    <property type="match status" value="2"/>
</dbReference>
<comment type="caution">
    <text evidence="4">The sequence shown here is derived from an EMBL/GenBank/DDBJ whole genome shotgun (WGS) entry which is preliminary data.</text>
</comment>
<protein>
    <submittedName>
        <fullName evidence="4">Putative glycosyl hydrolase (DUF1680)</fullName>
    </submittedName>
</protein>
<feature type="signal peptide" evidence="1">
    <location>
        <begin position="1"/>
        <end position="29"/>
    </location>
</feature>
<feature type="chain" id="PRO_5020879325" evidence="1">
    <location>
        <begin position="30"/>
        <end position="617"/>
    </location>
</feature>
<dbReference type="Proteomes" id="UP000289437">
    <property type="component" value="Unassembled WGS sequence"/>
</dbReference>
<dbReference type="Gene3D" id="1.50.10.10">
    <property type="match status" value="1"/>
</dbReference>
<dbReference type="InterPro" id="IPR049046">
    <property type="entry name" value="Beta-AFase-like_GH127_middle"/>
</dbReference>
<dbReference type="PROSITE" id="PS51318">
    <property type="entry name" value="TAT"/>
    <property type="match status" value="1"/>
</dbReference>
<sequence length="617" mass="69158">MTYLIPRRQFLKSAAATVAALASNPTLHAAPSAPSHIKLETFDYQGVCLLPSRWLDQIDGARAFYLNLSDDNILHGFRAAAGLPAPGKSLGGWAYPRTDGLLGDWTSAMSRLYRATGDTAYRDKATYLLAEWAKTIAPDGNGRAEYAKMNCGLVDMHLYAADPTAMPLLDRITAHAEKNISRERLPAIKQDNVYYSGRPGEWYKLSENLYRAYQITGDPRYRTFAEVWLYPTYWNKFAGTASPADAHGVHAFSHVNTFSSAAMHYEVTGDPVTLRILVNAFDYLQNTQCFATGGYGPNERFMAPDGSLGRSLDTRSDTFETGCGSWGAFKMAQHLIRFTGEARYGDWIEQLFYNGIGASLPVTEGGRNFYYSDYRVAGGMKVDRWDNFTCCSGTYFQDLAAYHDLIAFKNATGLNVNLYVPSEITWTLSGTQVKLTQHTTYPLSESITLNVDPATPTTFDLRLRVPQWSQSVSLKVNGKPSIVPCKPGTWATISRQWSPGDTVELHIPMPLRTESVDRQHPDRVAVVRGPVVLALDDDYHDPNFLLPPDDESLNRLLIADDTPLASHFSAPAVPGMYRVERPDGQHVRLRFRPFYAYNEGFPYRMYFDRKDPPYPLW</sequence>
<organism evidence="4 5">
    <name type="scientific">Granulicella sibirica</name>
    <dbReference type="NCBI Taxonomy" id="2479048"/>
    <lineage>
        <taxon>Bacteria</taxon>
        <taxon>Pseudomonadati</taxon>
        <taxon>Acidobacteriota</taxon>
        <taxon>Terriglobia</taxon>
        <taxon>Terriglobales</taxon>
        <taxon>Acidobacteriaceae</taxon>
        <taxon>Granulicella</taxon>
    </lineage>
</organism>
<dbReference type="PANTHER" id="PTHR31151:SF0">
    <property type="entry name" value="PROLINE-TRNA LIGASE (DUF1680)"/>
    <property type="match status" value="1"/>
</dbReference>
<accession>A0A4Q0SY08</accession>
<dbReference type="EMBL" id="RDSM01000004">
    <property type="protein sequence ID" value="RXH54359.1"/>
    <property type="molecule type" value="Genomic_DNA"/>
</dbReference>
<reference evidence="5" key="2">
    <citation type="submission" date="2019-02" db="EMBL/GenBank/DDBJ databases">
        <title>Granulicella sibirica sp. nov., a psychrotolerant acidobacterium isolated from an organic soil layer in forested tundra, West Siberia.</title>
        <authorList>
            <person name="Oshkin I.Y."/>
            <person name="Kulichevskaya I.S."/>
            <person name="Rijpstra W.I.C."/>
            <person name="Sinninghe Damste J.S."/>
            <person name="Rakitin A.L."/>
            <person name="Ravin N.V."/>
            <person name="Dedysh S.N."/>
        </authorList>
    </citation>
    <scope>NUCLEOTIDE SEQUENCE [LARGE SCALE GENOMIC DNA]</scope>
    <source>
        <strain evidence="5">AF10</strain>
    </source>
</reference>
<feature type="domain" description="Non-reducing end beta-L-arabinofuranosidase-like GH127 catalytic" evidence="2">
    <location>
        <begin position="47"/>
        <end position="140"/>
    </location>
</feature>
<evidence type="ECO:0000313" key="4">
    <source>
        <dbReference type="EMBL" id="RXH54359.1"/>
    </source>
</evidence>
<dbReference type="InterPro" id="IPR008928">
    <property type="entry name" value="6-hairpin_glycosidase_sf"/>
</dbReference>
<evidence type="ECO:0000313" key="5">
    <source>
        <dbReference type="Proteomes" id="UP000289437"/>
    </source>
</evidence>
<evidence type="ECO:0000256" key="1">
    <source>
        <dbReference type="SAM" id="SignalP"/>
    </source>
</evidence>
<dbReference type="SUPFAM" id="SSF48208">
    <property type="entry name" value="Six-hairpin glycosidases"/>
    <property type="match status" value="1"/>
</dbReference>
<evidence type="ECO:0000259" key="3">
    <source>
        <dbReference type="Pfam" id="PF20736"/>
    </source>
</evidence>
<dbReference type="GO" id="GO:0005975">
    <property type="term" value="P:carbohydrate metabolic process"/>
    <property type="evidence" value="ECO:0007669"/>
    <property type="project" value="InterPro"/>
</dbReference>
<keyword evidence="4" id="KW-0378">Hydrolase</keyword>
<dbReference type="InterPro" id="IPR012341">
    <property type="entry name" value="6hp_glycosidase-like_sf"/>
</dbReference>
<dbReference type="InterPro" id="IPR006311">
    <property type="entry name" value="TAT_signal"/>
</dbReference>
<dbReference type="InterPro" id="IPR012878">
    <property type="entry name" value="Beta-AFase-like_GH127_cat"/>
</dbReference>
<dbReference type="OrthoDB" id="9757939at2"/>
<keyword evidence="1" id="KW-0732">Signal</keyword>
<gene>
    <name evidence="4" type="ORF">GRAN_4655</name>
</gene>
<dbReference type="GO" id="GO:0016787">
    <property type="term" value="F:hydrolase activity"/>
    <property type="evidence" value="ECO:0007669"/>
    <property type="project" value="UniProtKB-KW"/>
</dbReference>
<reference evidence="4 5" key="1">
    <citation type="submission" date="2018-11" db="EMBL/GenBank/DDBJ databases">
        <authorList>
            <person name="Mardanov A.V."/>
            <person name="Ravin N.V."/>
            <person name="Dedysh S.N."/>
        </authorList>
    </citation>
    <scope>NUCLEOTIDE SEQUENCE [LARGE SCALE GENOMIC DNA]</scope>
    <source>
        <strain evidence="4 5">AF10</strain>
    </source>
</reference>
<dbReference type="AlphaFoldDB" id="A0A4Q0SY08"/>
<feature type="domain" description="Non-reducing end beta-L-arabinofuranosidase-like GH127 middle" evidence="3">
    <location>
        <begin position="414"/>
        <end position="509"/>
    </location>
</feature>
<feature type="domain" description="Non-reducing end beta-L-arabinofuranosidase-like GH127 catalytic" evidence="2">
    <location>
        <begin position="148"/>
        <end position="403"/>
    </location>
</feature>
<dbReference type="Pfam" id="PF20736">
    <property type="entry name" value="Glyco_hydro127M"/>
    <property type="match status" value="1"/>
</dbReference>
<evidence type="ECO:0000259" key="2">
    <source>
        <dbReference type="Pfam" id="PF07944"/>
    </source>
</evidence>
<dbReference type="PANTHER" id="PTHR31151">
    <property type="entry name" value="PROLINE-TRNA LIGASE (DUF1680)"/>
    <property type="match status" value="1"/>
</dbReference>
<dbReference type="RefSeq" id="WP_128915255.1">
    <property type="nucleotide sequence ID" value="NZ_RDSM01000004.1"/>
</dbReference>
<keyword evidence="5" id="KW-1185">Reference proteome</keyword>